<dbReference type="STRING" id="426128.SAMN05660297_02870"/>
<dbReference type="EMBL" id="FOHU01000015">
    <property type="protein sequence ID" value="SET59467.1"/>
    <property type="molecule type" value="Genomic_DNA"/>
</dbReference>
<evidence type="ECO:0008006" key="4">
    <source>
        <dbReference type="Google" id="ProtNLM"/>
    </source>
</evidence>
<keyword evidence="1" id="KW-0175">Coiled coil</keyword>
<dbReference type="Pfam" id="PF12675">
    <property type="entry name" value="DUF3795"/>
    <property type="match status" value="1"/>
</dbReference>
<accession>A0A1I0FM62</accession>
<evidence type="ECO:0000313" key="3">
    <source>
        <dbReference type="Proteomes" id="UP000199568"/>
    </source>
</evidence>
<gene>
    <name evidence="2" type="ORF">SAMN05660297_02870</name>
</gene>
<evidence type="ECO:0000256" key="1">
    <source>
        <dbReference type="SAM" id="Coils"/>
    </source>
</evidence>
<sequence length="189" mass="22155">MKIRYPEMGICGLACQLCPQYHTDAKSRCGGCKSESRMALGCLFITCAIKKKKIEFCWECKESHDCEKWKKHREAGTKYDSFKCYQKLEEDIDFIQEKGFEEYKRLMDIREEILKDMLDNFNEGRSKSYYCIAATVMKIEELKEALRRAKEKSHGLDMKSKAKVLRSLLEEIAKQEGYSVKLRKKGDEK</sequence>
<name>A0A1I0FM62_9FIRM</name>
<dbReference type="InterPro" id="IPR024227">
    <property type="entry name" value="DUF3795"/>
</dbReference>
<dbReference type="OrthoDB" id="5419848at2"/>
<dbReference type="AlphaFoldDB" id="A0A1I0FM62"/>
<keyword evidence="3" id="KW-1185">Reference proteome</keyword>
<protein>
    <recommendedName>
        <fullName evidence="4">DUF3795 domain-containing protein</fullName>
    </recommendedName>
</protein>
<dbReference type="Proteomes" id="UP000199568">
    <property type="component" value="Unassembled WGS sequence"/>
</dbReference>
<reference evidence="2 3" key="1">
    <citation type="submission" date="2016-10" db="EMBL/GenBank/DDBJ databases">
        <authorList>
            <person name="de Groot N.N."/>
        </authorList>
    </citation>
    <scope>NUCLEOTIDE SEQUENCE [LARGE SCALE GENOMIC DNA]</scope>
    <source>
        <strain evidence="2 3">DSM 18979</strain>
    </source>
</reference>
<organism evidence="2 3">
    <name type="scientific">Natronincola peptidivorans</name>
    <dbReference type="NCBI Taxonomy" id="426128"/>
    <lineage>
        <taxon>Bacteria</taxon>
        <taxon>Bacillati</taxon>
        <taxon>Bacillota</taxon>
        <taxon>Clostridia</taxon>
        <taxon>Peptostreptococcales</taxon>
        <taxon>Natronincolaceae</taxon>
        <taxon>Natronincola</taxon>
    </lineage>
</organism>
<dbReference type="RefSeq" id="WP_090445563.1">
    <property type="nucleotide sequence ID" value="NZ_FOHU01000015.1"/>
</dbReference>
<proteinExistence type="predicted"/>
<feature type="coiled-coil region" evidence="1">
    <location>
        <begin position="132"/>
        <end position="159"/>
    </location>
</feature>
<evidence type="ECO:0000313" key="2">
    <source>
        <dbReference type="EMBL" id="SET59467.1"/>
    </source>
</evidence>